<dbReference type="Proteomes" id="UP000373449">
    <property type="component" value="Unassembled WGS sequence"/>
</dbReference>
<dbReference type="PANTHER" id="PTHR13812">
    <property type="entry name" value="KETIMINE REDUCTASE MU-CRYSTALLIN"/>
    <property type="match status" value="1"/>
</dbReference>
<evidence type="ECO:0000313" key="1">
    <source>
        <dbReference type="EMBL" id="PHI30438.1"/>
    </source>
</evidence>
<accession>A0A2C6DJE5</accession>
<dbReference type="Gene3D" id="3.40.50.720">
    <property type="entry name" value="NAD(P)-binding Rossmann-like Domain"/>
    <property type="match status" value="1"/>
</dbReference>
<dbReference type="STRING" id="1111728.GCA_000427805_04266"/>
<evidence type="ECO:0000313" key="2">
    <source>
        <dbReference type="EMBL" id="VFS49637.1"/>
    </source>
</evidence>
<dbReference type="SUPFAM" id="SSF51735">
    <property type="entry name" value="NAD(P)-binding Rossmann-fold domains"/>
    <property type="match status" value="1"/>
</dbReference>
<dbReference type="InterPro" id="IPR003462">
    <property type="entry name" value="ODC_Mu_crystall"/>
</dbReference>
<reference evidence="1" key="2">
    <citation type="submission" date="2017-09" db="EMBL/GenBank/DDBJ databases">
        <title>FDA dAtabase for Regulatory Grade micrObial Sequences (FDA-ARGOS): Supporting development and validation of Infectious Disease Dx tests.</title>
        <authorList>
            <person name="Minogue T."/>
            <person name="Wolcott M."/>
            <person name="Wasieloski L."/>
            <person name="Aguilar W."/>
            <person name="Moore D."/>
            <person name="Tallon L.J."/>
            <person name="Sadzewicz L."/>
            <person name="Ott S."/>
            <person name="Zhao X."/>
            <person name="Nagaraj S."/>
            <person name="Vavikolanu K."/>
            <person name="Aluvathingal J."/>
            <person name="Nadendla S."/>
            <person name="Sichtig H."/>
        </authorList>
    </citation>
    <scope>NUCLEOTIDE SEQUENCE</scope>
    <source>
        <strain evidence="1">FDAARGOS_387</strain>
    </source>
</reference>
<dbReference type="GO" id="GO:0005737">
    <property type="term" value="C:cytoplasm"/>
    <property type="evidence" value="ECO:0007669"/>
    <property type="project" value="TreeGrafter"/>
</dbReference>
<dbReference type="Pfam" id="PF02423">
    <property type="entry name" value="OCD_Mu_crystall"/>
    <property type="match status" value="1"/>
</dbReference>
<dbReference type="EMBL" id="PDDX01000001">
    <property type="protein sequence ID" value="PHI30438.1"/>
    <property type="molecule type" value="Genomic_DNA"/>
</dbReference>
<dbReference type="InterPro" id="IPR036291">
    <property type="entry name" value="NAD(P)-bd_dom_sf"/>
</dbReference>
<proteinExistence type="predicted"/>
<evidence type="ECO:0000313" key="4">
    <source>
        <dbReference type="Proteomes" id="UP000373449"/>
    </source>
</evidence>
<dbReference type="AlphaFoldDB" id="A0A2C6DJE5"/>
<gene>
    <name evidence="1" type="ORF">CRN84_14380</name>
    <name evidence="2" type="ORF">NCTC12282_04070</name>
</gene>
<dbReference type="InterPro" id="IPR023401">
    <property type="entry name" value="ODC_N"/>
</dbReference>
<dbReference type="Proteomes" id="UP000224974">
    <property type="component" value="Unassembled WGS sequence"/>
</dbReference>
<reference evidence="2 4" key="3">
    <citation type="submission" date="2019-03" db="EMBL/GenBank/DDBJ databases">
        <authorList>
            <consortium name="Pathogen Informatics"/>
        </authorList>
    </citation>
    <scope>NUCLEOTIDE SEQUENCE [LARGE SCALE GENOMIC DNA]</scope>
    <source>
        <strain evidence="2 4">NCTC12282</strain>
    </source>
</reference>
<name>A0A2C6DJE5_9GAMM</name>
<reference evidence="3" key="1">
    <citation type="submission" date="2017-09" db="EMBL/GenBank/DDBJ databases">
        <title>FDA dAtabase for Regulatory Grade micrObial Sequences (FDA-ARGOS): Supporting development and validation of Infectious Disease Dx tests.</title>
        <authorList>
            <person name="Minogue T."/>
            <person name="Wolcott M."/>
            <person name="Wasieloski L."/>
            <person name="Aguilar W."/>
            <person name="Moore D."/>
            <person name="Tallon L."/>
            <person name="Sadzewicz L."/>
            <person name="Ott S."/>
            <person name="Zhao X."/>
            <person name="Nagaraj S."/>
            <person name="Vavikolanu K."/>
            <person name="Aluvathingal J."/>
            <person name="Nadendla S."/>
            <person name="Sichtig H."/>
        </authorList>
    </citation>
    <scope>NUCLEOTIDE SEQUENCE [LARGE SCALE GENOMIC DNA]</scope>
    <source>
        <strain evidence="3">FDAARGOS_387</strain>
    </source>
</reference>
<protein>
    <submittedName>
        <fullName evidence="1">Ornithine cyclodeaminase</fullName>
    </submittedName>
</protein>
<dbReference type="OrthoDB" id="7010472at2"/>
<dbReference type="Gene3D" id="3.30.1780.10">
    <property type="entry name" value="ornithine cyclodeaminase, domain 1"/>
    <property type="match status" value="1"/>
</dbReference>
<keyword evidence="3" id="KW-1185">Reference proteome</keyword>
<organism evidence="1 3">
    <name type="scientific">Budvicia aquatica</name>
    <dbReference type="NCBI Taxonomy" id="82979"/>
    <lineage>
        <taxon>Bacteria</taxon>
        <taxon>Pseudomonadati</taxon>
        <taxon>Pseudomonadota</taxon>
        <taxon>Gammaproteobacteria</taxon>
        <taxon>Enterobacterales</taxon>
        <taxon>Budviciaceae</taxon>
        <taxon>Budvicia</taxon>
    </lineage>
</organism>
<sequence length="318" mass="34479">MSRQTEIQVLTAADVARCLSKIDVLKTMEETFLARAKGDVIQPAQVLTPFPEDSGDFITYSGVLGHLKVFGSKMSPYLPTSAAPIVTAWTTLMSMESGQPLLLCDSGRLTQQRTAAVTALAIDRLAPNESKTLALIGSGPLAMAHLNYVLTLREWESVRVYSPSLSQNGLKQATFLSLDSRILITNSAEECVEQADVVMLCTSSAAPVFNFNDIGKTALITSISTNAAKAHEIDPACLPDMDVYCDDKISTPHSAGEMLLAAERHHWSADSIKGDLADLVSQQCQKPDYQRSVFFRSIGLGIEDIAIAYAVYQQSITE</sequence>
<dbReference type="RefSeq" id="WP_036015232.1">
    <property type="nucleotide sequence ID" value="NZ_CAADJA010000002.1"/>
</dbReference>
<dbReference type="PIRSF" id="PIRSF001439">
    <property type="entry name" value="CryM"/>
    <property type="match status" value="1"/>
</dbReference>
<dbReference type="PANTHER" id="PTHR13812:SF19">
    <property type="entry name" value="KETIMINE REDUCTASE MU-CRYSTALLIN"/>
    <property type="match status" value="1"/>
</dbReference>
<dbReference type="EMBL" id="CAADJA010000002">
    <property type="protein sequence ID" value="VFS49637.1"/>
    <property type="molecule type" value="Genomic_DNA"/>
</dbReference>
<evidence type="ECO:0000313" key="3">
    <source>
        <dbReference type="Proteomes" id="UP000224974"/>
    </source>
</evidence>